<dbReference type="HOGENOM" id="CLU_955268_0_0_7"/>
<dbReference type="InterPro" id="IPR046632">
    <property type="entry name" value="DUF6744"/>
</dbReference>
<name>Q2IEM3_ANADE</name>
<dbReference type="AlphaFoldDB" id="Q2IEM3"/>
<proteinExistence type="predicted"/>
<dbReference type="STRING" id="290397.Adeh_3267"/>
<dbReference type="KEGG" id="ade:Adeh_3267"/>
<accession>Q2IEM3</accession>
<dbReference type="eggNOG" id="ENOG5032JN6">
    <property type="taxonomic scope" value="Bacteria"/>
</dbReference>
<evidence type="ECO:0000313" key="1">
    <source>
        <dbReference type="EMBL" id="ABC83035.1"/>
    </source>
</evidence>
<dbReference type="RefSeq" id="WP_011422317.1">
    <property type="nucleotide sequence ID" value="NC_007760.1"/>
</dbReference>
<organism evidence="1 2">
    <name type="scientific">Anaeromyxobacter dehalogenans (strain 2CP-C)</name>
    <dbReference type="NCBI Taxonomy" id="290397"/>
    <lineage>
        <taxon>Bacteria</taxon>
        <taxon>Pseudomonadati</taxon>
        <taxon>Myxococcota</taxon>
        <taxon>Myxococcia</taxon>
        <taxon>Myxococcales</taxon>
        <taxon>Cystobacterineae</taxon>
        <taxon>Anaeromyxobacteraceae</taxon>
        <taxon>Anaeromyxobacter</taxon>
    </lineage>
</organism>
<evidence type="ECO:0000313" key="2">
    <source>
        <dbReference type="Proteomes" id="UP000001935"/>
    </source>
</evidence>
<dbReference type="Proteomes" id="UP000001935">
    <property type="component" value="Chromosome"/>
</dbReference>
<reference evidence="1 2" key="1">
    <citation type="submission" date="2006-01" db="EMBL/GenBank/DDBJ databases">
        <title>Complete sequence of Anaeromyxobacter dehalogenans 2CP-C.</title>
        <authorList>
            <consortium name="US DOE Joint Genome Institute"/>
            <person name="Copeland A."/>
            <person name="Lucas S."/>
            <person name="Lapidus A."/>
            <person name="Barry K."/>
            <person name="Detter J.C."/>
            <person name="Glavina T."/>
            <person name="Hammon N."/>
            <person name="Israni S."/>
            <person name="Pitluck S."/>
            <person name="Brettin T."/>
            <person name="Bruce D."/>
            <person name="Han C."/>
            <person name="Tapia R."/>
            <person name="Gilna P."/>
            <person name="Kiss H."/>
            <person name="Schmutz J."/>
            <person name="Larimer F."/>
            <person name="Land M."/>
            <person name="Kyrpides N."/>
            <person name="Anderson I."/>
            <person name="Sanford R.A."/>
            <person name="Ritalahti K.M."/>
            <person name="Thomas H.S."/>
            <person name="Kirby J.R."/>
            <person name="Zhulin I.B."/>
            <person name="Loeffler F.E."/>
            <person name="Richardson P."/>
        </authorList>
    </citation>
    <scope>NUCLEOTIDE SEQUENCE [LARGE SCALE GENOMIC DNA]</scope>
    <source>
        <strain evidence="1 2">2CP-C</strain>
    </source>
</reference>
<gene>
    <name evidence="1" type="ordered locus">Adeh_3267</name>
</gene>
<protein>
    <submittedName>
        <fullName evidence="1">Uncharacterized protein</fullName>
    </submittedName>
</protein>
<sequence>MSVELIRSYTHTGGKHVGDLLWWTLADARVTRSTLETVWANAGLAENLLPEPPTPEKALRTAVREAQVGQHDHLLRLGKEDDGEIVFAVVAETRDGDGNVSLAQTARIRLDRARPVKLESDRPGHDVVVAVSAAYDRLLNTHTPDDVRRALVKTLASCAAVTLRDHGGVYWVPAPYAETLRRLRDAVSNIGASRLDVVPIHASPEATAALGDAARASLDEEITALRAEIEGFLSDPPERASTLARRLETFEGLRAKARLYHTVLQVQVQDLETALNKLTLQVEGLLQTKAA</sequence>
<dbReference type="EMBL" id="CP000251">
    <property type="protein sequence ID" value="ABC83035.1"/>
    <property type="molecule type" value="Genomic_DNA"/>
</dbReference>
<dbReference type="Pfam" id="PF20529">
    <property type="entry name" value="DUF6744"/>
    <property type="match status" value="1"/>
</dbReference>
<dbReference type="OrthoDB" id="1684335at2"/>